<keyword evidence="4" id="KW-1185">Reference proteome</keyword>
<comment type="caution">
    <text evidence="3">The sequence shown here is derived from an EMBL/GenBank/DDBJ whole genome shotgun (WGS) entry which is preliminary data.</text>
</comment>
<dbReference type="EMBL" id="JACHGW010000007">
    <property type="protein sequence ID" value="MBB6053615.1"/>
    <property type="molecule type" value="Genomic_DNA"/>
</dbReference>
<dbReference type="AlphaFoldDB" id="A0A7W9SVH6"/>
<organism evidence="3 4">
    <name type="scientific">Armatimonas rosea</name>
    <dbReference type="NCBI Taxonomy" id="685828"/>
    <lineage>
        <taxon>Bacteria</taxon>
        <taxon>Bacillati</taxon>
        <taxon>Armatimonadota</taxon>
        <taxon>Armatimonadia</taxon>
        <taxon>Armatimonadales</taxon>
        <taxon>Armatimonadaceae</taxon>
        <taxon>Armatimonas</taxon>
    </lineage>
</organism>
<evidence type="ECO:0000256" key="1">
    <source>
        <dbReference type="PROSITE-ProRule" id="PRU00325"/>
    </source>
</evidence>
<sequence length="146" mass="16410">MPTVAVFRDGLLARRRPELLEPEDAEKMAQAMNRLPTILEAWVQAVPRSRRKLVCWLPSSARAQAAMEQALQKNEEKKAHTEGAAFIWSATVFGPSVRACYNPKSGRAYLVTHDGGERFHCQCPRYQSAGVCKHVCAARQLSRRCE</sequence>
<dbReference type="Proteomes" id="UP000520814">
    <property type="component" value="Unassembled WGS sequence"/>
</dbReference>
<dbReference type="PROSITE" id="PS50966">
    <property type="entry name" value="ZF_SWIM"/>
    <property type="match status" value="1"/>
</dbReference>
<evidence type="ECO:0000259" key="2">
    <source>
        <dbReference type="PROSITE" id="PS50966"/>
    </source>
</evidence>
<protein>
    <recommendedName>
        <fullName evidence="2">SWIM-type domain-containing protein</fullName>
    </recommendedName>
</protein>
<keyword evidence="1" id="KW-0863">Zinc-finger</keyword>
<name>A0A7W9SVH6_ARMRO</name>
<keyword evidence="1" id="KW-0479">Metal-binding</keyword>
<accession>A0A7W9SVH6</accession>
<dbReference type="RefSeq" id="WP_184203703.1">
    <property type="nucleotide sequence ID" value="NZ_JACHGW010000007.1"/>
</dbReference>
<feature type="domain" description="SWIM-type" evidence="2">
    <location>
        <begin position="109"/>
        <end position="143"/>
    </location>
</feature>
<reference evidence="3 4" key="1">
    <citation type="submission" date="2020-08" db="EMBL/GenBank/DDBJ databases">
        <title>Genomic Encyclopedia of Type Strains, Phase IV (KMG-IV): sequencing the most valuable type-strain genomes for metagenomic binning, comparative biology and taxonomic classification.</title>
        <authorList>
            <person name="Goeker M."/>
        </authorList>
    </citation>
    <scope>NUCLEOTIDE SEQUENCE [LARGE SCALE GENOMIC DNA]</scope>
    <source>
        <strain evidence="3 4">DSM 23562</strain>
    </source>
</reference>
<dbReference type="GO" id="GO:0008270">
    <property type="term" value="F:zinc ion binding"/>
    <property type="evidence" value="ECO:0007669"/>
    <property type="project" value="UniProtKB-KW"/>
</dbReference>
<gene>
    <name evidence="3" type="ORF">HNQ39_005450</name>
</gene>
<proteinExistence type="predicted"/>
<dbReference type="InterPro" id="IPR007527">
    <property type="entry name" value="Znf_SWIM"/>
</dbReference>
<evidence type="ECO:0000313" key="4">
    <source>
        <dbReference type="Proteomes" id="UP000520814"/>
    </source>
</evidence>
<evidence type="ECO:0000313" key="3">
    <source>
        <dbReference type="EMBL" id="MBB6053615.1"/>
    </source>
</evidence>
<keyword evidence="1" id="KW-0862">Zinc</keyword>